<reference key="1">
    <citation type="journal article" date="2019" name="Genes (Basel)">
        <title>A High-Quality De novo Genome Assembly from a Single Mosquito Using PacBio Sequencing.</title>
        <authorList>
            <person name="Kingan S.B."/>
            <person name="Heaton H."/>
            <person name="Cudini J."/>
            <person name="Lambert C.C."/>
            <person name="Baybayan P."/>
            <person name="Galvin B.D."/>
            <person name="Durbin R."/>
            <person name="Korlach J."/>
            <person name="Lawniczak M.K.N."/>
        </authorList>
    </citation>
    <scope>NUCLEOTIDE SEQUENCE [LARGE SCALE GENOMIC DNA]</scope>
    <source>
        <strain>Mali-NIH</strain>
    </source>
</reference>
<accession>A0A6E8W8R2</accession>
<sequence length="169" mass="18241">MISLPGWCAVHFPVHFLTTQFYTDDTGSAKSIWPMDTKDGPAASASRIPPMSASPQQQQPMELSVGGGQPARPPTRRPTRRAAMKTGGGPVRSFKRPAPPPMGAAGRSATSSRQAGDGLGAIRQRRNSTVDTSTAAGGQLRGSRRTEWEDETIVRNQRQADSEKENKRE</sequence>
<dbReference type="Proteomes" id="UP001105220">
    <property type="component" value="Unplaced"/>
</dbReference>
<organism evidence="2 3">
    <name type="scientific">Anopheles coluzzii</name>
    <name type="common">African malaria mosquito</name>
    <dbReference type="NCBI Taxonomy" id="1518534"/>
    <lineage>
        <taxon>Eukaryota</taxon>
        <taxon>Metazoa</taxon>
        <taxon>Ecdysozoa</taxon>
        <taxon>Arthropoda</taxon>
        <taxon>Hexapoda</taxon>
        <taxon>Insecta</taxon>
        <taxon>Pterygota</taxon>
        <taxon>Neoptera</taxon>
        <taxon>Endopterygota</taxon>
        <taxon>Diptera</taxon>
        <taxon>Nematocera</taxon>
        <taxon>Culicoidea</taxon>
        <taxon>Culicidae</taxon>
        <taxon>Anophelinae</taxon>
        <taxon>Anopheles</taxon>
    </lineage>
</organism>
<protein>
    <submittedName>
        <fullName evidence="2">Uncharacterized protein</fullName>
    </submittedName>
</protein>
<evidence type="ECO:0000256" key="1">
    <source>
        <dbReference type="SAM" id="MobiDB-lite"/>
    </source>
</evidence>
<feature type="compositionally biased region" description="Basic and acidic residues" evidence="1">
    <location>
        <begin position="158"/>
        <end position="169"/>
    </location>
</feature>
<evidence type="ECO:0000313" key="2">
    <source>
        <dbReference type="EnsemblMetazoa" id="ACON013422-PA"/>
    </source>
</evidence>
<feature type="compositionally biased region" description="Low complexity" evidence="1">
    <location>
        <begin position="49"/>
        <end position="61"/>
    </location>
</feature>
<dbReference type="VEuPathDB" id="VectorBase:ACON013422"/>
<feature type="compositionally biased region" description="Polar residues" evidence="1">
    <location>
        <begin position="127"/>
        <end position="136"/>
    </location>
</feature>
<dbReference type="AlphaFoldDB" id="A0A6E8W8R2"/>
<reference evidence="2" key="2">
    <citation type="submission" date="2020-05" db="UniProtKB">
        <authorList>
            <consortium name="EnsemblMetazoa"/>
        </authorList>
    </citation>
    <scope>IDENTIFICATION</scope>
    <source>
        <strain evidence="2">Ngousso</strain>
    </source>
</reference>
<proteinExistence type="predicted"/>
<dbReference type="EnsemblMetazoa" id="ACON013422-RA">
    <property type="protein sequence ID" value="ACON013422-PA"/>
    <property type="gene ID" value="ACON013422"/>
</dbReference>
<dbReference type="VEuPathDB" id="VectorBase:ACON2_038629"/>
<evidence type="ECO:0000313" key="3">
    <source>
        <dbReference type="Proteomes" id="UP001105220"/>
    </source>
</evidence>
<name>A0A6E8W8R2_ANOCL</name>
<keyword evidence="3" id="KW-1185">Reference proteome</keyword>
<feature type="compositionally biased region" description="Basic residues" evidence="1">
    <location>
        <begin position="74"/>
        <end position="83"/>
    </location>
</feature>
<dbReference type="VEuPathDB" id="VectorBase:ACMO_000963"/>
<feature type="region of interest" description="Disordered" evidence="1">
    <location>
        <begin position="32"/>
        <end position="169"/>
    </location>
</feature>